<dbReference type="Gene3D" id="1.20.120.520">
    <property type="entry name" value="nmb1532 protein domain like"/>
    <property type="match status" value="1"/>
</dbReference>
<keyword evidence="4" id="KW-1185">Reference proteome</keyword>
<comment type="caution">
    <text evidence="3">The sequence shown here is derived from an EMBL/GenBank/DDBJ whole genome shotgun (WGS) entry which is preliminary data.</text>
</comment>
<feature type="domain" description="Hemerythrin-like" evidence="2">
    <location>
        <begin position="52"/>
        <end position="168"/>
    </location>
</feature>
<dbReference type="PANTHER" id="PTHR35585">
    <property type="entry name" value="HHE DOMAIN PROTEIN (AFU_ORTHOLOGUE AFUA_4G00730)"/>
    <property type="match status" value="1"/>
</dbReference>
<reference evidence="3" key="2">
    <citation type="submission" date="2023-06" db="EMBL/GenBank/DDBJ databases">
        <authorList>
            <consortium name="Lawrence Berkeley National Laboratory"/>
            <person name="Haridas S."/>
            <person name="Hensen N."/>
            <person name="Bonometti L."/>
            <person name="Westerberg I."/>
            <person name="Brannstrom I.O."/>
            <person name="Guillou S."/>
            <person name="Cros-Aarteil S."/>
            <person name="Calhoun S."/>
            <person name="Kuo A."/>
            <person name="Mondo S."/>
            <person name="Pangilinan J."/>
            <person name="Riley R."/>
            <person name="Labutti K."/>
            <person name="Andreopoulos B."/>
            <person name="Lipzen A."/>
            <person name="Chen C."/>
            <person name="Yanf M."/>
            <person name="Daum C."/>
            <person name="Ng V."/>
            <person name="Clum A."/>
            <person name="Steindorff A."/>
            <person name="Ohm R."/>
            <person name="Martin F."/>
            <person name="Silar P."/>
            <person name="Natvig D."/>
            <person name="Lalanne C."/>
            <person name="Gautier V."/>
            <person name="Ament-Velasquez S.L."/>
            <person name="Kruys A."/>
            <person name="Hutchinson M.I."/>
            <person name="Powell A.J."/>
            <person name="Barry K."/>
            <person name="Miller A.N."/>
            <person name="Grigoriev I.V."/>
            <person name="Debuchy R."/>
            <person name="Gladieux P."/>
            <person name="Thoren M.H."/>
            <person name="Johannesson H."/>
        </authorList>
    </citation>
    <scope>NUCLEOTIDE SEQUENCE</scope>
    <source>
        <strain evidence="3">CBS 560.94</strain>
    </source>
</reference>
<reference evidence="3" key="1">
    <citation type="journal article" date="2023" name="Mol. Phylogenet. Evol.">
        <title>Genome-scale phylogeny and comparative genomics of the fungal order Sordariales.</title>
        <authorList>
            <person name="Hensen N."/>
            <person name="Bonometti L."/>
            <person name="Westerberg I."/>
            <person name="Brannstrom I.O."/>
            <person name="Guillou S."/>
            <person name="Cros-Aarteil S."/>
            <person name="Calhoun S."/>
            <person name="Haridas S."/>
            <person name="Kuo A."/>
            <person name="Mondo S."/>
            <person name="Pangilinan J."/>
            <person name="Riley R."/>
            <person name="LaButti K."/>
            <person name="Andreopoulos B."/>
            <person name="Lipzen A."/>
            <person name="Chen C."/>
            <person name="Yan M."/>
            <person name="Daum C."/>
            <person name="Ng V."/>
            <person name="Clum A."/>
            <person name="Steindorff A."/>
            <person name="Ohm R.A."/>
            <person name="Martin F."/>
            <person name="Silar P."/>
            <person name="Natvig D.O."/>
            <person name="Lalanne C."/>
            <person name="Gautier V."/>
            <person name="Ament-Velasquez S.L."/>
            <person name="Kruys A."/>
            <person name="Hutchinson M.I."/>
            <person name="Powell A.J."/>
            <person name="Barry K."/>
            <person name="Miller A.N."/>
            <person name="Grigoriev I.V."/>
            <person name="Debuchy R."/>
            <person name="Gladieux P."/>
            <person name="Hiltunen Thoren M."/>
            <person name="Johannesson H."/>
        </authorList>
    </citation>
    <scope>NUCLEOTIDE SEQUENCE</scope>
    <source>
        <strain evidence="3">CBS 560.94</strain>
    </source>
</reference>
<proteinExistence type="predicted"/>
<dbReference type="EMBL" id="JAUEPP010000005">
    <property type="protein sequence ID" value="KAK3343341.1"/>
    <property type="molecule type" value="Genomic_DNA"/>
</dbReference>
<evidence type="ECO:0000256" key="1">
    <source>
        <dbReference type="SAM" id="MobiDB-lite"/>
    </source>
</evidence>
<dbReference type="AlphaFoldDB" id="A0AAE0JDT0"/>
<dbReference type="InterPro" id="IPR012312">
    <property type="entry name" value="Hemerythrin-like"/>
</dbReference>
<dbReference type="Proteomes" id="UP001278500">
    <property type="component" value="Unassembled WGS sequence"/>
</dbReference>
<evidence type="ECO:0000259" key="2">
    <source>
        <dbReference type="Pfam" id="PF01814"/>
    </source>
</evidence>
<dbReference type="RefSeq" id="XP_062681134.1">
    <property type="nucleotide sequence ID" value="XM_062827070.1"/>
</dbReference>
<accession>A0AAE0JDT0</accession>
<name>A0AAE0JDT0_9PEZI</name>
<feature type="region of interest" description="Disordered" evidence="1">
    <location>
        <begin position="189"/>
        <end position="208"/>
    </location>
</feature>
<organism evidence="3 4">
    <name type="scientific">Neurospora tetraspora</name>
    <dbReference type="NCBI Taxonomy" id="94610"/>
    <lineage>
        <taxon>Eukaryota</taxon>
        <taxon>Fungi</taxon>
        <taxon>Dikarya</taxon>
        <taxon>Ascomycota</taxon>
        <taxon>Pezizomycotina</taxon>
        <taxon>Sordariomycetes</taxon>
        <taxon>Sordariomycetidae</taxon>
        <taxon>Sordariales</taxon>
        <taxon>Sordariaceae</taxon>
        <taxon>Neurospora</taxon>
    </lineage>
</organism>
<sequence length="233" mass="26647">MYRLATHTGFRQVPRSIANSAVRPALATPRFVQPIDVRAISSSSGSSGVRVSDRIKHDHAELEQQYKNIIAAKDDDTKVRWQNQFIWELARHSIAEEIVVYPAFEKFVPNGLQMAEKDRAEHQRVKNLLYEFQKMTPSSPDFRPTLDKLWDNLSQHIKEEEREDLPALEQHIDEAYSGKLASSFSTTKHFVPTQSHPSAPNKPPYETAAGMLATPLDKLMDMFKKFPKEDMKA</sequence>
<dbReference type="PANTHER" id="PTHR35585:SF1">
    <property type="entry name" value="HHE DOMAIN PROTEIN (AFU_ORTHOLOGUE AFUA_4G00730)"/>
    <property type="match status" value="1"/>
</dbReference>
<gene>
    <name evidence="3" type="ORF">B0H65DRAFT_471002</name>
</gene>
<dbReference type="GeneID" id="87864224"/>
<dbReference type="Pfam" id="PF01814">
    <property type="entry name" value="Hemerythrin"/>
    <property type="match status" value="1"/>
</dbReference>
<evidence type="ECO:0000313" key="3">
    <source>
        <dbReference type="EMBL" id="KAK3343341.1"/>
    </source>
</evidence>
<feature type="compositionally biased region" description="Polar residues" evidence="1">
    <location>
        <begin position="189"/>
        <end position="198"/>
    </location>
</feature>
<protein>
    <submittedName>
        <fullName evidence="3">Hemerythrin HHE cation binding domain-containing protein</fullName>
    </submittedName>
</protein>
<evidence type="ECO:0000313" key="4">
    <source>
        <dbReference type="Proteomes" id="UP001278500"/>
    </source>
</evidence>